<dbReference type="InterPro" id="IPR037523">
    <property type="entry name" value="VOC_core"/>
</dbReference>
<proteinExistence type="predicted"/>
<evidence type="ECO:0000313" key="3">
    <source>
        <dbReference type="Proteomes" id="UP000467428"/>
    </source>
</evidence>
<dbReference type="AlphaFoldDB" id="A0A7I7RV43"/>
<dbReference type="Pfam" id="PF18029">
    <property type="entry name" value="Glyoxalase_6"/>
    <property type="match status" value="1"/>
</dbReference>
<dbReference type="PANTHER" id="PTHR35908:SF1">
    <property type="entry name" value="CONSERVED PROTEIN"/>
    <property type="match status" value="1"/>
</dbReference>
<dbReference type="InterPro" id="IPR029068">
    <property type="entry name" value="Glyas_Bleomycin-R_OHBP_Dase"/>
</dbReference>
<gene>
    <name evidence="2" type="ORF">MARA_15380</name>
</gene>
<dbReference type="PROSITE" id="PS51819">
    <property type="entry name" value="VOC"/>
    <property type="match status" value="1"/>
</dbReference>
<evidence type="ECO:0000313" key="2">
    <source>
        <dbReference type="EMBL" id="BBY48070.1"/>
    </source>
</evidence>
<dbReference type="SUPFAM" id="SSF54593">
    <property type="entry name" value="Glyoxalase/Bleomycin resistance protein/Dihydroxybiphenyl dioxygenase"/>
    <property type="match status" value="1"/>
</dbReference>
<dbReference type="Proteomes" id="UP000467428">
    <property type="component" value="Chromosome"/>
</dbReference>
<sequence length="126" mass="13877">MIGRLRTVVVDCPDPRALADFYAGLIGGEINATESEDDWVVLNEPSGTRLAFQRSPEHEPPSFPDPHASQQFHLDVRVEDPDEAEQQALALGAARIPGVGNEIDDPFRVFRDPAGHTFCLVWGVQD</sequence>
<dbReference type="InterPro" id="IPR041581">
    <property type="entry name" value="Glyoxalase_6"/>
</dbReference>
<organism evidence="2 3">
    <name type="scientific">Mycolicibacterium arabiense</name>
    <dbReference type="NCBI Taxonomy" id="1286181"/>
    <lineage>
        <taxon>Bacteria</taxon>
        <taxon>Bacillati</taxon>
        <taxon>Actinomycetota</taxon>
        <taxon>Actinomycetes</taxon>
        <taxon>Mycobacteriales</taxon>
        <taxon>Mycobacteriaceae</taxon>
        <taxon>Mycolicibacterium</taxon>
    </lineage>
</organism>
<dbReference type="CDD" id="cd06587">
    <property type="entry name" value="VOC"/>
    <property type="match status" value="1"/>
</dbReference>
<dbReference type="EMBL" id="AP022593">
    <property type="protein sequence ID" value="BBY48070.1"/>
    <property type="molecule type" value="Genomic_DNA"/>
</dbReference>
<dbReference type="KEGG" id="marz:MARA_15380"/>
<geneLocation type="plasmid" evidence="3">
    <name>pjcm18538 dna</name>
</geneLocation>
<accession>A0A7I7RV43</accession>
<dbReference type="RefSeq" id="WP_163917914.1">
    <property type="nucleotide sequence ID" value="NZ_AP022593.1"/>
</dbReference>
<reference evidence="2 3" key="1">
    <citation type="journal article" date="2019" name="Emerg. Microbes Infect.">
        <title>Comprehensive subspecies identification of 175 nontuberculous mycobacteria species based on 7547 genomic profiles.</title>
        <authorList>
            <person name="Matsumoto Y."/>
            <person name="Kinjo T."/>
            <person name="Motooka D."/>
            <person name="Nabeya D."/>
            <person name="Jung N."/>
            <person name="Uechi K."/>
            <person name="Horii T."/>
            <person name="Iida T."/>
            <person name="Fujita J."/>
            <person name="Nakamura S."/>
        </authorList>
    </citation>
    <scope>NUCLEOTIDE SEQUENCE [LARGE SCALE GENOMIC DNA]</scope>
    <source>
        <strain evidence="2 3">JCM 18538</strain>
    </source>
</reference>
<protein>
    <submittedName>
        <fullName evidence="2">Glyoxalase</fullName>
    </submittedName>
</protein>
<feature type="domain" description="VOC" evidence="1">
    <location>
        <begin position="4"/>
        <end position="123"/>
    </location>
</feature>
<keyword evidence="3" id="KW-1185">Reference proteome</keyword>
<dbReference type="Gene3D" id="3.10.180.10">
    <property type="entry name" value="2,3-Dihydroxybiphenyl 1,2-Dioxygenase, domain 1"/>
    <property type="match status" value="1"/>
</dbReference>
<name>A0A7I7RV43_9MYCO</name>
<dbReference type="PANTHER" id="PTHR35908">
    <property type="entry name" value="HYPOTHETICAL FUSION PROTEIN"/>
    <property type="match status" value="1"/>
</dbReference>
<evidence type="ECO:0000259" key="1">
    <source>
        <dbReference type="PROSITE" id="PS51819"/>
    </source>
</evidence>